<feature type="compositionally biased region" description="Acidic residues" evidence="10">
    <location>
        <begin position="25"/>
        <end position="40"/>
    </location>
</feature>
<feature type="compositionally biased region" description="Low complexity" evidence="10">
    <location>
        <begin position="654"/>
        <end position="665"/>
    </location>
</feature>
<dbReference type="GO" id="GO:0016887">
    <property type="term" value="F:ATP hydrolysis activity"/>
    <property type="evidence" value="ECO:0007669"/>
    <property type="project" value="InterPro"/>
</dbReference>
<dbReference type="Proteomes" id="UP000199079">
    <property type="component" value="Unassembled WGS sequence"/>
</dbReference>
<proteinExistence type="inferred from homology"/>
<dbReference type="AlphaFoldDB" id="A0A1H3J2G2"/>
<dbReference type="GO" id="GO:0042626">
    <property type="term" value="F:ATPase-coupled transmembrane transporter activity"/>
    <property type="evidence" value="ECO:0007669"/>
    <property type="project" value="TreeGrafter"/>
</dbReference>
<feature type="domain" description="ABC transporter" evidence="11">
    <location>
        <begin position="371"/>
        <end position="608"/>
    </location>
</feature>
<dbReference type="SMART" id="SM00382">
    <property type="entry name" value="AAA"/>
    <property type="match status" value="2"/>
</dbReference>
<dbReference type="GO" id="GO:0043190">
    <property type="term" value="C:ATP-binding cassette (ABC) transporter complex"/>
    <property type="evidence" value="ECO:0007669"/>
    <property type="project" value="TreeGrafter"/>
</dbReference>
<evidence type="ECO:0000256" key="8">
    <source>
        <dbReference type="ARBA" id="ARBA00023136"/>
    </source>
</evidence>
<keyword evidence="13" id="KW-1185">Reference proteome</keyword>
<dbReference type="PANTHER" id="PTHR43553">
    <property type="entry name" value="HEAVY METAL TRANSPORTER"/>
    <property type="match status" value="1"/>
</dbReference>
<dbReference type="InterPro" id="IPR017871">
    <property type="entry name" value="ABC_transporter-like_CS"/>
</dbReference>
<dbReference type="InterPro" id="IPR027417">
    <property type="entry name" value="P-loop_NTPase"/>
</dbReference>
<keyword evidence="5" id="KW-0547">Nucleotide-binding</keyword>
<comment type="subcellular location">
    <subcellularLocation>
        <location evidence="1">Cell membrane</location>
    </subcellularLocation>
</comment>
<evidence type="ECO:0000256" key="7">
    <source>
        <dbReference type="ARBA" id="ARBA00022967"/>
    </source>
</evidence>
<evidence type="ECO:0000256" key="5">
    <source>
        <dbReference type="ARBA" id="ARBA00022741"/>
    </source>
</evidence>
<dbReference type="Gene3D" id="3.40.50.300">
    <property type="entry name" value="P-loop containing nucleotide triphosphate hydrolases"/>
    <property type="match status" value="2"/>
</dbReference>
<evidence type="ECO:0000256" key="10">
    <source>
        <dbReference type="SAM" id="MobiDB-lite"/>
    </source>
</evidence>
<dbReference type="CDD" id="cd03225">
    <property type="entry name" value="ABC_cobalt_CbiO_domain1"/>
    <property type="match status" value="2"/>
</dbReference>
<comment type="similarity">
    <text evidence="2">Belongs to the ABC transporter superfamily.</text>
</comment>
<dbReference type="InterPro" id="IPR015856">
    <property type="entry name" value="ABC_transpr_CbiO/EcfA_su"/>
</dbReference>
<dbReference type="FunFam" id="3.40.50.300:FF:000224">
    <property type="entry name" value="Energy-coupling factor transporter ATP-binding protein EcfA"/>
    <property type="match status" value="1"/>
</dbReference>
<name>A0A1H3J2G2_9EURY</name>
<organism evidence="12 13">
    <name type="scientific">Halopenitus persicus</name>
    <dbReference type="NCBI Taxonomy" id="1048396"/>
    <lineage>
        <taxon>Archaea</taxon>
        <taxon>Methanobacteriati</taxon>
        <taxon>Methanobacteriota</taxon>
        <taxon>Stenosarchaea group</taxon>
        <taxon>Halobacteria</taxon>
        <taxon>Halobacteriales</taxon>
        <taxon>Haloferacaceae</taxon>
        <taxon>Halopenitus</taxon>
    </lineage>
</organism>
<dbReference type="InterPro" id="IPR050095">
    <property type="entry name" value="ECF_ABC_transporter_ATP-bd"/>
</dbReference>
<feature type="region of interest" description="Disordered" evidence="10">
    <location>
        <begin position="23"/>
        <end position="43"/>
    </location>
</feature>
<keyword evidence="3" id="KW-0813">Transport</keyword>
<evidence type="ECO:0000256" key="3">
    <source>
        <dbReference type="ARBA" id="ARBA00022448"/>
    </source>
</evidence>
<evidence type="ECO:0000313" key="12">
    <source>
        <dbReference type="EMBL" id="SDY33997.1"/>
    </source>
</evidence>
<evidence type="ECO:0000259" key="11">
    <source>
        <dbReference type="PROSITE" id="PS50893"/>
    </source>
</evidence>
<feature type="domain" description="ABC transporter" evidence="11">
    <location>
        <begin position="31"/>
        <end position="289"/>
    </location>
</feature>
<evidence type="ECO:0000256" key="6">
    <source>
        <dbReference type="ARBA" id="ARBA00022840"/>
    </source>
</evidence>
<dbReference type="RefSeq" id="WP_092732348.1">
    <property type="nucleotide sequence ID" value="NZ_FNPC01000004.1"/>
</dbReference>
<keyword evidence="4" id="KW-1003">Cell membrane</keyword>
<dbReference type="OrthoDB" id="35850at2157"/>
<evidence type="ECO:0000256" key="2">
    <source>
        <dbReference type="ARBA" id="ARBA00005417"/>
    </source>
</evidence>
<dbReference type="Pfam" id="PF00005">
    <property type="entry name" value="ABC_tran"/>
    <property type="match status" value="2"/>
</dbReference>
<dbReference type="EMBL" id="FNPC01000004">
    <property type="protein sequence ID" value="SDY33997.1"/>
    <property type="molecule type" value="Genomic_DNA"/>
</dbReference>
<evidence type="ECO:0000256" key="1">
    <source>
        <dbReference type="ARBA" id="ARBA00004236"/>
    </source>
</evidence>
<dbReference type="InterPro" id="IPR003593">
    <property type="entry name" value="AAA+_ATPase"/>
</dbReference>
<dbReference type="PROSITE" id="PS50893">
    <property type="entry name" value="ABC_TRANSPORTER_2"/>
    <property type="match status" value="2"/>
</dbReference>
<dbReference type="SUPFAM" id="SSF52540">
    <property type="entry name" value="P-loop containing nucleoside triphosphate hydrolases"/>
    <property type="match status" value="2"/>
</dbReference>
<feature type="compositionally biased region" description="Low complexity" evidence="10">
    <location>
        <begin position="335"/>
        <end position="365"/>
    </location>
</feature>
<dbReference type="GO" id="GO:0005524">
    <property type="term" value="F:ATP binding"/>
    <property type="evidence" value="ECO:0007669"/>
    <property type="project" value="UniProtKB-KW"/>
</dbReference>
<evidence type="ECO:0000256" key="4">
    <source>
        <dbReference type="ARBA" id="ARBA00022475"/>
    </source>
</evidence>
<dbReference type="NCBIfam" id="NF010167">
    <property type="entry name" value="PRK13648.1"/>
    <property type="match status" value="3"/>
</dbReference>
<protein>
    <submittedName>
        <fullName evidence="12">Energy-coupling factor transport system ATP-binding protein</fullName>
    </submittedName>
</protein>
<keyword evidence="7" id="KW-1278">Translocase</keyword>
<gene>
    <name evidence="12" type="ORF">SAMN05216564_104360</name>
</gene>
<feature type="region of interest" description="Disordered" evidence="10">
    <location>
        <begin position="645"/>
        <end position="672"/>
    </location>
</feature>
<evidence type="ECO:0000256" key="9">
    <source>
        <dbReference type="ARBA" id="ARBA00025157"/>
    </source>
</evidence>
<accession>A0A1H3J2G2</accession>
<comment type="function">
    <text evidence="9">Probably part of an ABC transporter complex. Responsible for energy coupling to the transport system.</text>
</comment>
<keyword evidence="6 12" id="KW-0067">ATP-binding</keyword>
<keyword evidence="8" id="KW-0472">Membrane</keyword>
<feature type="region of interest" description="Disordered" evidence="10">
    <location>
        <begin position="323"/>
        <end position="368"/>
    </location>
</feature>
<evidence type="ECO:0000313" key="13">
    <source>
        <dbReference type="Proteomes" id="UP000199079"/>
    </source>
</evidence>
<sequence length="672" mass="71311">MTDEEDGIAARLRNVVFSYDRDETLPDPETLDTTDVDPDDREGPVLRGVDLDVPAGSFTVVMGASGGGKSTLLRTLNAIIPDFITGSFDGEVDVLERDVTATRVSEMATDVGMLLQDYEAQLFGTSVAAEVAFGPENLAVPPAEIDDRIDDTLRLAGLESLDRRREPSGLSGGQKQRLVFAGVAAMHPRLLVLDEPTSDLDPSGTRELLSAIGSLAGANLDRSPGASETAVAADADWDGPETIVMVTHKIEEALLADHAVLLQGGTVYREGPAREVFTDVESLRESRVAIPPLVEAFDRLDVPNEDLPLIPEEVPAAAADHGLTWTPPARADGEPSTSGSAGTTDAPSAAGPADAPGAPADTGTDLGDPIFELEDVVFEYETDRGPVRAVDGISLTVREGEVLALVGHNGSGKTTLAKHLNGLHEPDAGSVRYDGREVADYSMAGIGRDVGYVFQNPDHQIFADTVREEVAFGPENFGLEGEELDRRVREALETVELDGLEEADPFAFSKGQRQRVALAGILATDPEVIVFDEPTTGLDATQQERFMQLVAKLNREESVTVVMVTHSMDTVARYAPRTAVLKHGRVVFDSSTRELFADADLLADNDLQPPHVVEASHELASAAGIDDALPALSIDELVAGLETGTAANGKETATDAATETATDAATDPEVDR</sequence>
<reference evidence="13" key="1">
    <citation type="submission" date="2016-10" db="EMBL/GenBank/DDBJ databases">
        <authorList>
            <person name="Varghese N."/>
            <person name="Submissions S."/>
        </authorList>
    </citation>
    <scope>NUCLEOTIDE SEQUENCE [LARGE SCALE GENOMIC DNA]</scope>
    <source>
        <strain evidence="13">DC30,IBRC 10041,KCTC 4046</strain>
    </source>
</reference>
<dbReference type="InterPro" id="IPR003439">
    <property type="entry name" value="ABC_transporter-like_ATP-bd"/>
</dbReference>
<dbReference type="PROSITE" id="PS00211">
    <property type="entry name" value="ABC_TRANSPORTER_1"/>
    <property type="match status" value="2"/>
</dbReference>